<evidence type="ECO:0000313" key="1">
    <source>
        <dbReference type="EMBL" id="CAH2048647.1"/>
    </source>
</evidence>
<dbReference type="Proteomes" id="UP000837857">
    <property type="component" value="Chromosome 18"/>
</dbReference>
<evidence type="ECO:0000313" key="2">
    <source>
        <dbReference type="Proteomes" id="UP000837857"/>
    </source>
</evidence>
<sequence>MQCVCDSMSFVDRKTRTAIPYVLGDLFRSRAISAAYRVLGGLGAVVEPGEGFRAETCGLCFPLRAALGVTPVYLVVTARHKRKCLSSPSARLGCTAPPSRLGKARGAYPAVGARKRPRRHVPASPLTQIDFWSSFGVRRCNVGFDTSLGRLFPPHFGLRYRHNIGPPSSIDGGRTLVRMQISARTQALMNDALTPQKARVYEENT</sequence>
<organism evidence="1 2">
    <name type="scientific">Iphiclides podalirius</name>
    <name type="common">scarce swallowtail</name>
    <dbReference type="NCBI Taxonomy" id="110791"/>
    <lineage>
        <taxon>Eukaryota</taxon>
        <taxon>Metazoa</taxon>
        <taxon>Ecdysozoa</taxon>
        <taxon>Arthropoda</taxon>
        <taxon>Hexapoda</taxon>
        <taxon>Insecta</taxon>
        <taxon>Pterygota</taxon>
        <taxon>Neoptera</taxon>
        <taxon>Endopterygota</taxon>
        <taxon>Lepidoptera</taxon>
        <taxon>Glossata</taxon>
        <taxon>Ditrysia</taxon>
        <taxon>Papilionoidea</taxon>
        <taxon>Papilionidae</taxon>
        <taxon>Papilioninae</taxon>
        <taxon>Iphiclides</taxon>
    </lineage>
</organism>
<reference evidence="1" key="1">
    <citation type="submission" date="2022-03" db="EMBL/GenBank/DDBJ databases">
        <authorList>
            <person name="Martin H S."/>
        </authorList>
    </citation>
    <scope>NUCLEOTIDE SEQUENCE</scope>
</reference>
<proteinExistence type="predicted"/>
<dbReference type="EMBL" id="OW152830">
    <property type="protein sequence ID" value="CAH2048647.1"/>
    <property type="molecule type" value="Genomic_DNA"/>
</dbReference>
<feature type="non-terminal residue" evidence="1">
    <location>
        <position position="1"/>
    </location>
</feature>
<keyword evidence="2" id="KW-1185">Reference proteome</keyword>
<name>A0ABN8I4E1_9NEOP</name>
<accession>A0ABN8I4E1</accession>
<protein>
    <submittedName>
        <fullName evidence="1">Uncharacterized protein</fullName>
    </submittedName>
</protein>
<gene>
    <name evidence="1" type="ORF">IPOD504_LOCUS6252</name>
</gene>